<dbReference type="Proteomes" id="UP000316726">
    <property type="component" value="Chromosome 13"/>
</dbReference>
<dbReference type="AlphaFoldDB" id="A0A5B8MU58"/>
<protein>
    <submittedName>
        <fullName evidence="2">Uncharacterized protein</fullName>
    </submittedName>
</protein>
<keyword evidence="1" id="KW-0472">Membrane</keyword>
<evidence type="ECO:0000313" key="3">
    <source>
        <dbReference type="Proteomes" id="UP000316726"/>
    </source>
</evidence>
<keyword evidence="1" id="KW-0812">Transmembrane</keyword>
<accession>A0A5B8MU58</accession>
<dbReference type="EMBL" id="CP031046">
    <property type="protein sequence ID" value="QDZ24318.1"/>
    <property type="molecule type" value="Genomic_DNA"/>
</dbReference>
<keyword evidence="1" id="KW-1133">Transmembrane helix</keyword>
<gene>
    <name evidence="2" type="ORF">A3770_13p68360</name>
</gene>
<organism evidence="2 3">
    <name type="scientific">Chloropicon primus</name>
    <dbReference type="NCBI Taxonomy" id="1764295"/>
    <lineage>
        <taxon>Eukaryota</taxon>
        <taxon>Viridiplantae</taxon>
        <taxon>Chlorophyta</taxon>
        <taxon>Chloropicophyceae</taxon>
        <taxon>Chloropicales</taxon>
        <taxon>Chloropicaceae</taxon>
        <taxon>Chloropicon</taxon>
    </lineage>
</organism>
<feature type="transmembrane region" description="Helical" evidence="1">
    <location>
        <begin position="69"/>
        <end position="91"/>
    </location>
</feature>
<keyword evidence="3" id="KW-1185">Reference proteome</keyword>
<evidence type="ECO:0000313" key="2">
    <source>
        <dbReference type="EMBL" id="QDZ24318.1"/>
    </source>
</evidence>
<sequence length="184" mass="21009">MSLFDATFGQDSHDSAPPEIENVHWVPFVLHFIPGGCKLSLSGAAPAWISREAVGPILRRMEKVKERDLTLRSMALLGSCCLCGLPLYFLASLERKNQKRMRELLEELKSTIVASGGAGVRFVSMLRRYQGPDEVYKYEDKWLGFARTEEAVDRLNDLPTNWLPYATSRVFKNINRLEVRDRVY</sequence>
<reference evidence="2 3" key="1">
    <citation type="submission" date="2018-07" db="EMBL/GenBank/DDBJ databases">
        <title>The complete nuclear genome of the prasinophyte Chloropicon primus (CCMP1205).</title>
        <authorList>
            <person name="Pombert J.-F."/>
            <person name="Otis C."/>
            <person name="Turmel M."/>
            <person name="Lemieux C."/>
        </authorList>
    </citation>
    <scope>NUCLEOTIDE SEQUENCE [LARGE SCALE GENOMIC DNA]</scope>
    <source>
        <strain evidence="2 3">CCMP1205</strain>
    </source>
</reference>
<proteinExistence type="predicted"/>
<evidence type="ECO:0000256" key="1">
    <source>
        <dbReference type="SAM" id="Phobius"/>
    </source>
</evidence>
<name>A0A5B8MU58_9CHLO</name>